<evidence type="ECO:0000256" key="8">
    <source>
        <dbReference type="ARBA" id="ARBA00023004"/>
    </source>
</evidence>
<keyword evidence="7" id="KW-0560">Oxidoreductase</keyword>
<dbReference type="GO" id="GO:0016705">
    <property type="term" value="F:oxidoreductase activity, acting on paired donors, with incorporation or reduction of molecular oxygen"/>
    <property type="evidence" value="ECO:0007669"/>
    <property type="project" value="InterPro"/>
</dbReference>
<comment type="similarity">
    <text evidence="2">Belongs to the cytochrome P450 family.</text>
</comment>
<accession>S8E9M2</accession>
<evidence type="ECO:0000256" key="3">
    <source>
        <dbReference type="ARBA" id="ARBA00022617"/>
    </source>
</evidence>
<reference evidence="11 12" key="1">
    <citation type="journal article" date="2013" name="BMC Genomics">
        <title>The miniature genome of a carnivorous plant Genlisea aurea contains a low number of genes and short non-coding sequences.</title>
        <authorList>
            <person name="Leushkin E.V."/>
            <person name="Sutormin R.A."/>
            <person name="Nabieva E.R."/>
            <person name="Penin A.A."/>
            <person name="Kondrashov A.S."/>
            <person name="Logacheva M.D."/>
        </authorList>
    </citation>
    <scope>NUCLEOTIDE SEQUENCE [LARGE SCALE GENOMIC DNA]</scope>
</reference>
<dbReference type="SUPFAM" id="SSF48264">
    <property type="entry name" value="Cytochrome P450"/>
    <property type="match status" value="1"/>
</dbReference>
<dbReference type="EMBL" id="AUSU01002239">
    <property type="protein sequence ID" value="EPS69197.1"/>
    <property type="molecule type" value="Genomic_DNA"/>
</dbReference>
<keyword evidence="9" id="KW-0503">Monooxygenase</keyword>
<evidence type="ECO:0000313" key="12">
    <source>
        <dbReference type="Proteomes" id="UP000015453"/>
    </source>
</evidence>
<comment type="subcellular location">
    <subcellularLocation>
        <location evidence="1">Membrane</location>
    </subcellularLocation>
</comment>
<dbReference type="GO" id="GO:0016020">
    <property type="term" value="C:membrane"/>
    <property type="evidence" value="ECO:0007669"/>
    <property type="project" value="UniProtKB-SubCell"/>
</dbReference>
<keyword evidence="4" id="KW-0812">Transmembrane</keyword>
<dbReference type="GO" id="GO:0005506">
    <property type="term" value="F:iron ion binding"/>
    <property type="evidence" value="ECO:0007669"/>
    <property type="project" value="InterPro"/>
</dbReference>
<evidence type="ECO:0000256" key="7">
    <source>
        <dbReference type="ARBA" id="ARBA00023002"/>
    </source>
</evidence>
<evidence type="ECO:0000313" key="11">
    <source>
        <dbReference type="EMBL" id="EPS69197.1"/>
    </source>
</evidence>
<dbReference type="Pfam" id="PF00067">
    <property type="entry name" value="p450"/>
    <property type="match status" value="1"/>
</dbReference>
<dbReference type="Proteomes" id="UP000015453">
    <property type="component" value="Unassembled WGS sequence"/>
</dbReference>
<dbReference type="GO" id="GO:0020037">
    <property type="term" value="F:heme binding"/>
    <property type="evidence" value="ECO:0007669"/>
    <property type="project" value="InterPro"/>
</dbReference>
<dbReference type="OrthoDB" id="6764281at2759"/>
<dbReference type="PANTHER" id="PTHR47950:SF4">
    <property type="entry name" value="GERANIOL 8-HYDROXYLASE-LIKE"/>
    <property type="match status" value="1"/>
</dbReference>
<keyword evidence="12" id="KW-1185">Reference proteome</keyword>
<keyword evidence="6" id="KW-1133">Transmembrane helix</keyword>
<dbReference type="InterPro" id="IPR036396">
    <property type="entry name" value="Cyt_P450_sf"/>
</dbReference>
<dbReference type="InterPro" id="IPR001128">
    <property type="entry name" value="Cyt_P450"/>
</dbReference>
<sequence>MLVNVWAIGRDENVWPNPESFEPERFLESKIDFKGQYFELLPFRKLEDGEKPESIDTTEMMGMSPRKAVPMKAIPFKP</sequence>
<dbReference type="Gene3D" id="1.10.630.10">
    <property type="entry name" value="Cytochrome P450"/>
    <property type="match status" value="1"/>
</dbReference>
<keyword evidence="10" id="KW-0472">Membrane</keyword>
<evidence type="ECO:0000256" key="6">
    <source>
        <dbReference type="ARBA" id="ARBA00022989"/>
    </source>
</evidence>
<evidence type="ECO:0000256" key="1">
    <source>
        <dbReference type="ARBA" id="ARBA00004370"/>
    </source>
</evidence>
<dbReference type="AlphaFoldDB" id="S8E9M2"/>
<proteinExistence type="inferred from homology"/>
<name>S8E9M2_9LAMI</name>
<dbReference type="PANTHER" id="PTHR47950">
    <property type="entry name" value="CYTOCHROME P450, FAMILY 76, SUBFAMILY C, POLYPEPTIDE 5-RELATED"/>
    <property type="match status" value="1"/>
</dbReference>
<keyword evidence="3" id="KW-0349">Heme</keyword>
<comment type="caution">
    <text evidence="11">The sequence shown here is derived from an EMBL/GenBank/DDBJ whole genome shotgun (WGS) entry which is preliminary data.</text>
</comment>
<evidence type="ECO:0000256" key="10">
    <source>
        <dbReference type="ARBA" id="ARBA00023136"/>
    </source>
</evidence>
<keyword evidence="8" id="KW-0408">Iron</keyword>
<evidence type="ECO:0000256" key="4">
    <source>
        <dbReference type="ARBA" id="ARBA00022692"/>
    </source>
</evidence>
<evidence type="ECO:0000256" key="5">
    <source>
        <dbReference type="ARBA" id="ARBA00022723"/>
    </source>
</evidence>
<evidence type="ECO:0000256" key="9">
    <source>
        <dbReference type="ARBA" id="ARBA00023033"/>
    </source>
</evidence>
<evidence type="ECO:0008006" key="13">
    <source>
        <dbReference type="Google" id="ProtNLM"/>
    </source>
</evidence>
<protein>
    <recommendedName>
        <fullName evidence="13">Cytochrome P450</fullName>
    </recommendedName>
</protein>
<keyword evidence="5" id="KW-0479">Metal-binding</keyword>
<evidence type="ECO:0000256" key="2">
    <source>
        <dbReference type="ARBA" id="ARBA00010617"/>
    </source>
</evidence>
<dbReference type="GO" id="GO:0004497">
    <property type="term" value="F:monooxygenase activity"/>
    <property type="evidence" value="ECO:0007669"/>
    <property type="project" value="UniProtKB-KW"/>
</dbReference>
<gene>
    <name evidence="11" type="ORF">M569_05570</name>
</gene>
<organism evidence="11 12">
    <name type="scientific">Genlisea aurea</name>
    <dbReference type="NCBI Taxonomy" id="192259"/>
    <lineage>
        <taxon>Eukaryota</taxon>
        <taxon>Viridiplantae</taxon>
        <taxon>Streptophyta</taxon>
        <taxon>Embryophyta</taxon>
        <taxon>Tracheophyta</taxon>
        <taxon>Spermatophyta</taxon>
        <taxon>Magnoliopsida</taxon>
        <taxon>eudicotyledons</taxon>
        <taxon>Gunneridae</taxon>
        <taxon>Pentapetalae</taxon>
        <taxon>asterids</taxon>
        <taxon>lamiids</taxon>
        <taxon>Lamiales</taxon>
        <taxon>Lentibulariaceae</taxon>
        <taxon>Genlisea</taxon>
    </lineage>
</organism>